<evidence type="ECO:0000313" key="9">
    <source>
        <dbReference type="Proteomes" id="UP000325440"/>
    </source>
</evidence>
<name>A0A5E4MI80_9HEMI</name>
<dbReference type="OrthoDB" id="5205528at2759"/>
<reference evidence="8 9" key="1">
    <citation type="submission" date="2019-08" db="EMBL/GenBank/DDBJ databases">
        <authorList>
            <person name="Alioto T."/>
            <person name="Alioto T."/>
            <person name="Gomez Garrido J."/>
        </authorList>
    </citation>
    <scope>NUCLEOTIDE SEQUENCE [LARGE SCALE GENOMIC DNA]</scope>
</reference>
<dbReference type="PROSITE" id="PS50035">
    <property type="entry name" value="PLD"/>
    <property type="match status" value="1"/>
</dbReference>
<evidence type="ECO:0000313" key="8">
    <source>
        <dbReference type="EMBL" id="VVC31165.1"/>
    </source>
</evidence>
<accession>A0A5E4MI80</accession>
<dbReference type="PANTHER" id="PTHR43856:SF1">
    <property type="entry name" value="MITOCHONDRIAL CARDIOLIPIN HYDROLASE"/>
    <property type="match status" value="1"/>
</dbReference>
<dbReference type="CDD" id="cd09170">
    <property type="entry name" value="PLDc_Nuc"/>
    <property type="match status" value="1"/>
</dbReference>
<dbReference type="GO" id="GO:0016891">
    <property type="term" value="F:RNA endonuclease activity producing 5'-phosphomonoesters, hydrolytic mechanism"/>
    <property type="evidence" value="ECO:0007669"/>
    <property type="project" value="TreeGrafter"/>
</dbReference>
<keyword evidence="1" id="KW-0378">Hydrolase</keyword>
<dbReference type="InterPro" id="IPR001736">
    <property type="entry name" value="PLipase_D/transphosphatidylase"/>
</dbReference>
<dbReference type="Gene3D" id="3.30.870.10">
    <property type="entry name" value="Endonuclease Chain A"/>
    <property type="match status" value="1"/>
</dbReference>
<dbReference type="AlphaFoldDB" id="A0A5E4MI80"/>
<evidence type="ECO:0000256" key="6">
    <source>
        <dbReference type="ARBA" id="ARBA00043167"/>
    </source>
</evidence>
<evidence type="ECO:0000259" key="7">
    <source>
        <dbReference type="PROSITE" id="PS50035"/>
    </source>
</evidence>
<dbReference type="PANTHER" id="PTHR43856">
    <property type="entry name" value="CARDIOLIPIN HYDROLASE"/>
    <property type="match status" value="1"/>
</dbReference>
<protein>
    <recommendedName>
        <fullName evidence="5">Mitochondrial cardiolipin hydrolase</fullName>
    </recommendedName>
    <alternativeName>
        <fullName evidence="6">Mitochondrial phospholipase</fullName>
    </alternativeName>
</protein>
<dbReference type="InterPro" id="IPR025202">
    <property type="entry name" value="PLD-like_dom"/>
</dbReference>
<dbReference type="SUPFAM" id="SSF56024">
    <property type="entry name" value="Phospholipase D/nuclease"/>
    <property type="match status" value="1"/>
</dbReference>
<dbReference type="Proteomes" id="UP000325440">
    <property type="component" value="Unassembled WGS sequence"/>
</dbReference>
<keyword evidence="9" id="KW-1185">Reference proteome</keyword>
<keyword evidence="3" id="KW-0443">Lipid metabolism</keyword>
<keyword evidence="2" id="KW-0442">Lipid degradation</keyword>
<organism evidence="8 9">
    <name type="scientific">Cinara cedri</name>
    <dbReference type="NCBI Taxonomy" id="506608"/>
    <lineage>
        <taxon>Eukaryota</taxon>
        <taxon>Metazoa</taxon>
        <taxon>Ecdysozoa</taxon>
        <taxon>Arthropoda</taxon>
        <taxon>Hexapoda</taxon>
        <taxon>Insecta</taxon>
        <taxon>Pterygota</taxon>
        <taxon>Neoptera</taxon>
        <taxon>Paraneoptera</taxon>
        <taxon>Hemiptera</taxon>
        <taxon>Sternorrhyncha</taxon>
        <taxon>Aphidomorpha</taxon>
        <taxon>Aphidoidea</taxon>
        <taxon>Aphididae</taxon>
        <taxon>Lachninae</taxon>
        <taxon>Cinara</taxon>
    </lineage>
</organism>
<evidence type="ECO:0000256" key="4">
    <source>
        <dbReference type="ARBA" id="ARBA00038012"/>
    </source>
</evidence>
<comment type="similarity">
    <text evidence="4">Belongs to the phospholipase D family. MitoPLD/Zucchini subfamily.</text>
</comment>
<proteinExistence type="inferred from homology"/>
<evidence type="ECO:0000256" key="5">
    <source>
        <dbReference type="ARBA" id="ARBA00040549"/>
    </source>
</evidence>
<evidence type="ECO:0000256" key="3">
    <source>
        <dbReference type="ARBA" id="ARBA00023098"/>
    </source>
</evidence>
<evidence type="ECO:0000256" key="1">
    <source>
        <dbReference type="ARBA" id="ARBA00022801"/>
    </source>
</evidence>
<gene>
    <name evidence="8" type="ORF">CINCED_3A017149</name>
</gene>
<dbReference type="InterPro" id="IPR051406">
    <property type="entry name" value="PLD_domain"/>
</dbReference>
<dbReference type="Pfam" id="PF13091">
    <property type="entry name" value="PLDc_2"/>
    <property type="match status" value="1"/>
</dbReference>
<evidence type="ECO:0000256" key="2">
    <source>
        <dbReference type="ARBA" id="ARBA00022963"/>
    </source>
</evidence>
<dbReference type="GO" id="GO:0016042">
    <property type="term" value="P:lipid catabolic process"/>
    <property type="evidence" value="ECO:0007669"/>
    <property type="project" value="UniProtKB-KW"/>
</dbReference>
<feature type="domain" description="PLD phosphodiesterase" evidence="7">
    <location>
        <begin position="106"/>
        <end position="133"/>
    </location>
</feature>
<dbReference type="EMBL" id="CABPRJ010000612">
    <property type="protein sequence ID" value="VVC31165.1"/>
    <property type="molecule type" value="Genomic_DNA"/>
</dbReference>
<sequence>MDVFEEHSSTPTTKLPSQIKFRKRSNGESLAEKCSIHIIDAIDKSQKSILVQAYTFTSKPIAKSLIRAKERGVSVAVILDESQLSSKYSVISYLFAQEIPIYIDYKPAIAHNKVMIIDNKKVLSGSFNFTHSAEFRNTENLLIIENNDMLIRNCSSKAFRLLSLVAGSAPCSNRNLINSKCPLSGVECSAIDLNLLAALTSIPPATKELYDF</sequence>